<organism evidence="2 3">
    <name type="scientific">Gossypium barbadense</name>
    <name type="common">Sea Island cotton</name>
    <name type="synonym">Hibiscus barbadensis</name>
    <dbReference type="NCBI Taxonomy" id="3634"/>
    <lineage>
        <taxon>Eukaryota</taxon>
        <taxon>Viridiplantae</taxon>
        <taxon>Streptophyta</taxon>
        <taxon>Embryophyta</taxon>
        <taxon>Tracheophyta</taxon>
        <taxon>Spermatophyta</taxon>
        <taxon>Magnoliopsida</taxon>
        <taxon>eudicotyledons</taxon>
        <taxon>Gunneridae</taxon>
        <taxon>Pentapetalae</taxon>
        <taxon>rosids</taxon>
        <taxon>malvids</taxon>
        <taxon>Malvales</taxon>
        <taxon>Malvaceae</taxon>
        <taxon>Malvoideae</taxon>
        <taxon>Gossypium</taxon>
    </lineage>
</organism>
<gene>
    <name evidence="2" type="ORF">GOBAR_AA23039</name>
</gene>
<evidence type="ECO:0000256" key="1">
    <source>
        <dbReference type="SAM" id="MobiDB-lite"/>
    </source>
</evidence>
<dbReference type="AlphaFoldDB" id="A0A2P5X2S9"/>
<evidence type="ECO:0000313" key="2">
    <source>
        <dbReference type="EMBL" id="PPR97629.1"/>
    </source>
</evidence>
<dbReference type="Proteomes" id="UP000239757">
    <property type="component" value="Unassembled WGS sequence"/>
</dbReference>
<reference evidence="2 3" key="1">
    <citation type="submission" date="2015-01" db="EMBL/GenBank/DDBJ databases">
        <title>Genome of allotetraploid Gossypium barbadense reveals genomic plasticity and fiber elongation in cotton evolution.</title>
        <authorList>
            <person name="Chen X."/>
            <person name="Liu X."/>
            <person name="Zhao B."/>
            <person name="Zheng H."/>
            <person name="Hu Y."/>
            <person name="Lu G."/>
            <person name="Yang C."/>
            <person name="Chen J."/>
            <person name="Shan C."/>
            <person name="Zhang L."/>
            <person name="Zhou Y."/>
            <person name="Wang L."/>
            <person name="Guo W."/>
            <person name="Bai Y."/>
            <person name="Ruan J."/>
            <person name="Shangguan X."/>
            <person name="Mao Y."/>
            <person name="Jiang J."/>
            <person name="Zhu Y."/>
            <person name="Lei J."/>
            <person name="Kang H."/>
            <person name="Chen S."/>
            <person name="He X."/>
            <person name="Wang R."/>
            <person name="Wang Y."/>
            <person name="Chen J."/>
            <person name="Wang L."/>
            <person name="Yu S."/>
            <person name="Wang B."/>
            <person name="Wei J."/>
            <person name="Song S."/>
            <person name="Lu X."/>
            <person name="Gao Z."/>
            <person name="Gu W."/>
            <person name="Deng X."/>
            <person name="Ma D."/>
            <person name="Wang S."/>
            <person name="Liang W."/>
            <person name="Fang L."/>
            <person name="Cai C."/>
            <person name="Zhu X."/>
            <person name="Zhou B."/>
            <person name="Zhang Y."/>
            <person name="Chen Z."/>
            <person name="Xu S."/>
            <person name="Zhu R."/>
            <person name="Wang S."/>
            <person name="Zhang T."/>
            <person name="Zhao G."/>
        </authorList>
    </citation>
    <scope>NUCLEOTIDE SEQUENCE [LARGE SCALE GENOMIC DNA]</scope>
    <source>
        <strain evidence="3">cv. Xinhai21</strain>
        <tissue evidence="2">Leaf</tissue>
    </source>
</reference>
<proteinExistence type="predicted"/>
<dbReference type="OrthoDB" id="1685790at2759"/>
<dbReference type="EMBL" id="KZ665833">
    <property type="protein sequence ID" value="PPR97629.1"/>
    <property type="molecule type" value="Genomic_DNA"/>
</dbReference>
<name>A0A2P5X2S9_GOSBA</name>
<feature type="region of interest" description="Disordered" evidence="1">
    <location>
        <begin position="1"/>
        <end position="23"/>
    </location>
</feature>
<sequence>MSSSRGKKATVPASKKRKGASSSLGPIAKIRHPFLQFPIRPQEEIFQILRAQPLEVGHCIDLAALEQVQLADAIQALLTTESWGVFFEIVEPTFLELTMELCSMFHLQTVMAQEFRDENDMDTLHRNIHYSPSKCWDALTPGAASYNPSSSKASALPPSLRYLHAILAHTLTGRREGTGIINTHDAYFLRCMSHRHVIDLAYFIALDIQHQTE</sequence>
<protein>
    <submittedName>
        <fullName evidence="2">Uncharacterized protein</fullName>
    </submittedName>
</protein>
<evidence type="ECO:0000313" key="3">
    <source>
        <dbReference type="Proteomes" id="UP000239757"/>
    </source>
</evidence>
<feature type="compositionally biased region" description="Basic residues" evidence="1">
    <location>
        <begin position="1"/>
        <end position="19"/>
    </location>
</feature>
<accession>A0A2P5X2S9</accession>